<keyword evidence="5" id="KW-1185">Reference proteome</keyword>
<dbReference type="SUPFAM" id="SSF56801">
    <property type="entry name" value="Acetyl-CoA synthetase-like"/>
    <property type="match status" value="1"/>
</dbReference>
<protein>
    <submittedName>
        <fullName evidence="4">Acetyl-CoA synthetase-like protein</fullName>
    </submittedName>
</protein>
<evidence type="ECO:0000313" key="5">
    <source>
        <dbReference type="Proteomes" id="UP000254866"/>
    </source>
</evidence>
<keyword evidence="2" id="KW-0436">Ligase</keyword>
<dbReference type="Gene3D" id="3.30.300.30">
    <property type="match status" value="1"/>
</dbReference>
<comment type="caution">
    <text evidence="4">The sequence shown here is derived from an EMBL/GenBank/DDBJ whole genome shotgun (WGS) entry which is preliminary data.</text>
</comment>
<proteinExistence type="inferred from homology"/>
<dbReference type="GO" id="GO:0044539">
    <property type="term" value="P:long-chain fatty acid import into cell"/>
    <property type="evidence" value="ECO:0007669"/>
    <property type="project" value="TreeGrafter"/>
</dbReference>
<evidence type="ECO:0000259" key="3">
    <source>
        <dbReference type="Pfam" id="PF00501"/>
    </source>
</evidence>
<dbReference type="OrthoDB" id="10253869at2759"/>
<dbReference type="Proteomes" id="UP000254866">
    <property type="component" value="Unassembled WGS sequence"/>
</dbReference>
<dbReference type="PANTHER" id="PTHR43107:SF20">
    <property type="entry name" value="FATTY ACID TRANSPORTER_ACYL-COA SYNTHETASE (FAT1), PUTATIVE (AFU_ORTHOLOGUE AFUA_2G11360)-RELATED"/>
    <property type="match status" value="1"/>
</dbReference>
<gene>
    <name evidence="4" type="ORF">BP5553_04855</name>
</gene>
<dbReference type="GO" id="GO:0005324">
    <property type="term" value="F:long-chain fatty acid transmembrane transporter activity"/>
    <property type="evidence" value="ECO:0007669"/>
    <property type="project" value="TreeGrafter"/>
</dbReference>
<dbReference type="InterPro" id="IPR045851">
    <property type="entry name" value="AMP-bd_C_sf"/>
</dbReference>
<dbReference type="InterPro" id="IPR020845">
    <property type="entry name" value="AMP-binding_CS"/>
</dbReference>
<dbReference type="GO" id="GO:0005777">
    <property type="term" value="C:peroxisome"/>
    <property type="evidence" value="ECO:0007669"/>
    <property type="project" value="TreeGrafter"/>
</dbReference>
<dbReference type="GO" id="GO:0004467">
    <property type="term" value="F:long-chain fatty acid-CoA ligase activity"/>
    <property type="evidence" value="ECO:0007669"/>
    <property type="project" value="TreeGrafter"/>
</dbReference>
<comment type="similarity">
    <text evidence="1">Belongs to the ATP-dependent AMP-binding enzyme family.</text>
</comment>
<dbReference type="AlphaFoldDB" id="A0A370TPH4"/>
<organism evidence="4 5">
    <name type="scientific">Venustampulla echinocandica</name>
    <dbReference type="NCBI Taxonomy" id="2656787"/>
    <lineage>
        <taxon>Eukaryota</taxon>
        <taxon>Fungi</taxon>
        <taxon>Dikarya</taxon>
        <taxon>Ascomycota</taxon>
        <taxon>Pezizomycotina</taxon>
        <taxon>Leotiomycetes</taxon>
        <taxon>Helotiales</taxon>
        <taxon>Pleuroascaceae</taxon>
        <taxon>Venustampulla</taxon>
    </lineage>
</organism>
<dbReference type="Gene3D" id="3.40.50.12780">
    <property type="entry name" value="N-terminal domain of ligase-like"/>
    <property type="match status" value="1"/>
</dbReference>
<evidence type="ECO:0000256" key="1">
    <source>
        <dbReference type="ARBA" id="ARBA00006432"/>
    </source>
</evidence>
<dbReference type="RefSeq" id="XP_031870078.1">
    <property type="nucleotide sequence ID" value="XM_032013478.1"/>
</dbReference>
<dbReference type="Pfam" id="PF00501">
    <property type="entry name" value="AMP-binding"/>
    <property type="match status" value="1"/>
</dbReference>
<evidence type="ECO:0000313" key="4">
    <source>
        <dbReference type="EMBL" id="RDL37422.1"/>
    </source>
</evidence>
<dbReference type="EMBL" id="NPIC01000003">
    <property type="protein sequence ID" value="RDL37422.1"/>
    <property type="molecule type" value="Genomic_DNA"/>
</dbReference>
<name>A0A370TPH4_9HELO</name>
<dbReference type="GO" id="GO:0009898">
    <property type="term" value="C:cytoplasmic side of plasma membrane"/>
    <property type="evidence" value="ECO:0007669"/>
    <property type="project" value="TreeGrafter"/>
</dbReference>
<dbReference type="GO" id="GO:0005811">
    <property type="term" value="C:lipid droplet"/>
    <property type="evidence" value="ECO:0007669"/>
    <property type="project" value="TreeGrafter"/>
</dbReference>
<evidence type="ECO:0000256" key="2">
    <source>
        <dbReference type="ARBA" id="ARBA00022598"/>
    </source>
</evidence>
<dbReference type="InterPro" id="IPR042099">
    <property type="entry name" value="ANL_N_sf"/>
</dbReference>
<dbReference type="PANTHER" id="PTHR43107">
    <property type="entry name" value="LONG-CHAIN FATTY ACID TRANSPORT PROTEIN"/>
    <property type="match status" value="1"/>
</dbReference>
<reference evidence="4 5" key="1">
    <citation type="journal article" date="2018" name="IMA Fungus">
        <title>IMA Genome-F 9: Draft genome sequence of Annulohypoxylon stygium, Aspergillus mulundensis, Berkeleyomyces basicola (syn. Thielaviopsis basicola), Ceratocystis smalleyi, two Cercospora beticola strains, Coleophoma cylindrospora, Fusarium fracticaudum, Phialophora cf. hyalina, and Morchella septimelata.</title>
        <authorList>
            <person name="Wingfield B.D."/>
            <person name="Bills G.F."/>
            <person name="Dong Y."/>
            <person name="Huang W."/>
            <person name="Nel W.J."/>
            <person name="Swalarsk-Parry B.S."/>
            <person name="Vaghefi N."/>
            <person name="Wilken P.M."/>
            <person name="An Z."/>
            <person name="de Beer Z.W."/>
            <person name="De Vos L."/>
            <person name="Chen L."/>
            <person name="Duong T.A."/>
            <person name="Gao Y."/>
            <person name="Hammerbacher A."/>
            <person name="Kikkert J.R."/>
            <person name="Li Y."/>
            <person name="Li H."/>
            <person name="Li K."/>
            <person name="Li Q."/>
            <person name="Liu X."/>
            <person name="Ma X."/>
            <person name="Naidoo K."/>
            <person name="Pethybridge S.J."/>
            <person name="Sun J."/>
            <person name="Steenkamp E.T."/>
            <person name="van der Nest M.A."/>
            <person name="van Wyk S."/>
            <person name="Wingfield M.J."/>
            <person name="Xiong C."/>
            <person name="Yue Q."/>
            <person name="Zhang X."/>
        </authorList>
    </citation>
    <scope>NUCLEOTIDE SEQUENCE [LARGE SCALE GENOMIC DNA]</scope>
    <source>
        <strain evidence="4 5">BP 5553</strain>
    </source>
</reference>
<accession>A0A370TPH4</accession>
<dbReference type="STRING" id="2656787.A0A370TPH4"/>
<dbReference type="InterPro" id="IPR000873">
    <property type="entry name" value="AMP-dep_synth/lig_dom"/>
</dbReference>
<dbReference type="GeneID" id="43597704"/>
<feature type="domain" description="AMP-dependent synthetase/ligase" evidence="3">
    <location>
        <begin position="69"/>
        <end position="368"/>
    </location>
</feature>
<sequence>MDPATGAIAVAATMAVGAYVNAKLHIQTDIQQLKNDRNWGKRLVSRIQTLGDKCSLYHMFNGVDPTIEFLWFEAKTWTYGDIKNEVNKLAALLEAEGVSKGDHVAVFMTNSPEMVITILALSKLGAVSGMININLRDETLKHCLTISTAQTVISSPDLSDFVQEPMRHFSLNASSFSATPRPEDPSITFLELKDLPTPSTVTPGAKGSLQDVATLIYTSGTTGKPKACAVRNFLILTTCVPNSHDANNPGKYFPLRTYSPLPLFHGTAFFTALCYNISTSSTLCLARKFSTSRFWKDVTDSRATRILYVGELCRYLVHSPPSPFDRGHNCIVAAGNGLRGEIWEKFKVRFGIPEIREFYRSTEGAAKYDNIGRGAWAAGKVGFAGPIRRYLEKDTFIVKVDPETESPYRDPVTGFCVPVKLGDVGEVIGRVKDRKLLTEYLNNTSATEEKIIFDVFEKGDIFQKAGDLLFQDQDGWVHFYDRMGDTFRWKGENVSAGEVRDHLAKLPEVIDAVVYGVKLASYDGQAGAAALTLDSAADGPFMQTLYPRLKKTGLPPYAMPRLVRITPEIEVNATFKKAKGDLIKKSWISEGDNDDKLYWLNGTKYEKLGVDNWRAIEVGSAKL</sequence>
<dbReference type="PROSITE" id="PS00455">
    <property type="entry name" value="AMP_BINDING"/>
    <property type="match status" value="1"/>
</dbReference>